<name>J9E2G3_WUCBA</name>
<dbReference type="GO" id="GO:0022627">
    <property type="term" value="C:cytosolic small ribosomal subunit"/>
    <property type="evidence" value="ECO:0007669"/>
    <property type="project" value="TreeGrafter"/>
</dbReference>
<proteinExistence type="predicted"/>
<dbReference type="PANTHER" id="PTHR11885:SF6">
    <property type="entry name" value="SMALL RIBOSOMAL SUBUNIT PROTEIN US15"/>
    <property type="match status" value="1"/>
</dbReference>
<dbReference type="EMBL" id="ADBV01009201">
    <property type="protein sequence ID" value="EJW76343.1"/>
    <property type="molecule type" value="Genomic_DNA"/>
</dbReference>
<dbReference type="SUPFAM" id="SSF47060">
    <property type="entry name" value="S15/NS1 RNA-binding domain"/>
    <property type="match status" value="1"/>
</dbReference>
<keyword evidence="2" id="KW-0687">Ribonucleoprotein</keyword>
<evidence type="ECO:0000256" key="2">
    <source>
        <dbReference type="ARBA" id="ARBA00023274"/>
    </source>
</evidence>
<dbReference type="GO" id="GO:0005730">
    <property type="term" value="C:nucleolus"/>
    <property type="evidence" value="ECO:0007669"/>
    <property type="project" value="TreeGrafter"/>
</dbReference>
<gene>
    <name evidence="3" type="ORF">WUBG_12746</name>
</gene>
<accession>J9E2G3</accession>
<reference evidence="4" key="1">
    <citation type="submission" date="2012-08" db="EMBL/GenBank/DDBJ databases">
        <title>The Genome Sequence of Wuchereria bancrofti.</title>
        <authorList>
            <person name="Nutman T.B."/>
            <person name="Fink D.L."/>
            <person name="Russ C."/>
            <person name="Young S."/>
            <person name="Zeng Q."/>
            <person name="Koehrsen M."/>
            <person name="Alvarado L."/>
            <person name="Berlin A."/>
            <person name="Chapman S.B."/>
            <person name="Chen Z."/>
            <person name="Freedman E."/>
            <person name="Gellesch M."/>
            <person name="Goldberg J."/>
            <person name="Griggs A."/>
            <person name="Gujja S."/>
            <person name="Heilman E.R."/>
            <person name="Heiman D."/>
            <person name="Hepburn T."/>
            <person name="Howarth C."/>
            <person name="Jen D."/>
            <person name="Larson L."/>
            <person name="Lewis B."/>
            <person name="Mehta T."/>
            <person name="Park D."/>
            <person name="Pearson M."/>
            <person name="Roberts A."/>
            <person name="Saif S."/>
            <person name="Shea T."/>
            <person name="Shenoy N."/>
            <person name="Sisk P."/>
            <person name="Stolte C."/>
            <person name="Sykes S."/>
            <person name="Walk T."/>
            <person name="White J."/>
            <person name="Yandava C."/>
            <person name="Haas B."/>
            <person name="Henn M.R."/>
            <person name="Nusbaum C."/>
            <person name="Birren B."/>
        </authorList>
    </citation>
    <scope>NUCLEOTIDE SEQUENCE [LARGE SCALE GENOMIC DNA]</scope>
    <source>
        <strain evidence="4">NA</strain>
    </source>
</reference>
<dbReference type="InterPro" id="IPR009068">
    <property type="entry name" value="uS15_NS1_RNA-bd_sf"/>
</dbReference>
<dbReference type="GO" id="GO:0003735">
    <property type="term" value="F:structural constituent of ribosome"/>
    <property type="evidence" value="ECO:0007669"/>
    <property type="project" value="TreeGrafter"/>
</dbReference>
<dbReference type="FunFam" id="1.10.287.10:FF:000003">
    <property type="entry name" value="40S ribosomal protein S13"/>
    <property type="match status" value="1"/>
</dbReference>
<dbReference type="InterPro" id="IPR023029">
    <property type="entry name" value="Ribosomal_uS15_arc_euk"/>
</dbReference>
<evidence type="ECO:0000256" key="1">
    <source>
        <dbReference type="ARBA" id="ARBA00022980"/>
    </source>
</evidence>
<dbReference type="Gene3D" id="1.10.287.10">
    <property type="entry name" value="S15/NS1, RNA-binding"/>
    <property type="match status" value="1"/>
</dbReference>
<keyword evidence="1 3" id="KW-0689">Ribosomal protein</keyword>
<dbReference type="PANTHER" id="PTHR11885">
    <property type="entry name" value="RIBOSOMAL PROTEIN S15P/S13E"/>
    <property type="match status" value="1"/>
</dbReference>
<evidence type="ECO:0000313" key="3">
    <source>
        <dbReference type="EMBL" id="EJW76343.1"/>
    </source>
</evidence>
<dbReference type="Proteomes" id="UP000004810">
    <property type="component" value="Unassembled WGS sequence"/>
</dbReference>
<feature type="non-terminal residue" evidence="3">
    <location>
        <position position="1"/>
    </location>
</feature>
<sequence length="48" mass="5724">HDLQDKDSKYRLILVESRIHRLARYYKTKRQLPATWKYESSTASALVS</sequence>
<dbReference type="GO" id="GO:0070181">
    <property type="term" value="F:small ribosomal subunit rRNA binding"/>
    <property type="evidence" value="ECO:0007669"/>
    <property type="project" value="TreeGrafter"/>
</dbReference>
<organism evidence="3 4">
    <name type="scientific">Wuchereria bancrofti</name>
    <dbReference type="NCBI Taxonomy" id="6293"/>
    <lineage>
        <taxon>Eukaryota</taxon>
        <taxon>Metazoa</taxon>
        <taxon>Ecdysozoa</taxon>
        <taxon>Nematoda</taxon>
        <taxon>Chromadorea</taxon>
        <taxon>Rhabditida</taxon>
        <taxon>Spirurina</taxon>
        <taxon>Spiruromorpha</taxon>
        <taxon>Filarioidea</taxon>
        <taxon>Onchocercidae</taxon>
        <taxon>Wuchereria</taxon>
    </lineage>
</organism>
<protein>
    <submittedName>
        <fullName evidence="3">30S ribosomal protein S15</fullName>
    </submittedName>
</protein>
<evidence type="ECO:0000313" key="4">
    <source>
        <dbReference type="Proteomes" id="UP000004810"/>
    </source>
</evidence>
<dbReference type="AlphaFoldDB" id="J9E2G3"/>
<comment type="caution">
    <text evidence="3">The sequence shown here is derived from an EMBL/GenBank/DDBJ whole genome shotgun (WGS) entry which is preliminary data.</text>
</comment>